<feature type="compositionally biased region" description="Polar residues" evidence="3">
    <location>
        <begin position="68"/>
        <end position="78"/>
    </location>
</feature>
<dbReference type="InterPro" id="IPR000026">
    <property type="entry name" value="N1-like"/>
</dbReference>
<comment type="caution">
    <text evidence="4">The sequence shown here is derived from an EMBL/GenBank/DDBJ whole genome shotgun (WGS) entry which is preliminary data.</text>
</comment>
<feature type="region of interest" description="Disordered" evidence="3">
    <location>
        <begin position="66"/>
        <end position="90"/>
    </location>
</feature>
<gene>
    <name evidence="4" type="ORF">ACFO6S_02780</name>
</gene>
<keyword evidence="1" id="KW-0540">Nuclease</keyword>
<feature type="region of interest" description="Disordered" evidence="3">
    <location>
        <begin position="107"/>
        <end position="140"/>
    </location>
</feature>
<feature type="compositionally biased region" description="Basic and acidic residues" evidence="3">
    <location>
        <begin position="125"/>
        <end position="134"/>
    </location>
</feature>
<organism evidence="4 5">
    <name type="scientific">Rhodococcus kronopolitis</name>
    <dbReference type="NCBI Taxonomy" id="1460226"/>
    <lineage>
        <taxon>Bacteria</taxon>
        <taxon>Bacillati</taxon>
        <taxon>Actinomycetota</taxon>
        <taxon>Actinomycetes</taxon>
        <taxon>Mycobacteriales</taxon>
        <taxon>Nocardiaceae</taxon>
        <taxon>Rhodococcus</taxon>
    </lineage>
</organism>
<name>A0ABV9FPY7_9NOCA</name>
<keyword evidence="5" id="KW-1185">Reference proteome</keyword>
<dbReference type="Proteomes" id="UP001595914">
    <property type="component" value="Unassembled WGS sequence"/>
</dbReference>
<dbReference type="RefSeq" id="WP_378413885.1">
    <property type="nucleotide sequence ID" value="NZ_JBHSFO010000001.1"/>
</dbReference>
<keyword evidence="2" id="KW-0378">Hydrolase</keyword>
<evidence type="ECO:0000313" key="5">
    <source>
        <dbReference type="Proteomes" id="UP001595914"/>
    </source>
</evidence>
<evidence type="ECO:0000256" key="1">
    <source>
        <dbReference type="ARBA" id="ARBA00022722"/>
    </source>
</evidence>
<evidence type="ECO:0000256" key="3">
    <source>
        <dbReference type="SAM" id="MobiDB-lite"/>
    </source>
</evidence>
<protein>
    <submittedName>
        <fullName evidence="4">Ribonuclease domain-containing protein</fullName>
    </submittedName>
</protein>
<accession>A0ABV9FPY7</accession>
<dbReference type="InterPro" id="IPR016191">
    <property type="entry name" value="Ribonuclease/ribotoxin"/>
</dbReference>
<dbReference type="Pfam" id="PF00545">
    <property type="entry name" value="Ribonuclease"/>
    <property type="match status" value="1"/>
</dbReference>
<dbReference type="Gene3D" id="3.10.450.30">
    <property type="entry name" value="Microbial ribonucleases"/>
    <property type="match status" value="1"/>
</dbReference>
<evidence type="ECO:0000256" key="2">
    <source>
        <dbReference type="ARBA" id="ARBA00022801"/>
    </source>
</evidence>
<dbReference type="SUPFAM" id="SSF53933">
    <property type="entry name" value="Microbial ribonucleases"/>
    <property type="match status" value="1"/>
</dbReference>
<sequence length="187" mass="19308">MSRLGTRSRVVVGVLLLVLLGLVAYATAGGGGGTGQDATVAESVTTTQAPGTSTMPQRVVVEPDGSVTVASSTRPVSQAATPPPTAGPRGVVPAAVTAAALATLDEIDSGDWPDSANAPGTKGGDPWRNRDRTLPAKTGSGATVSYREWDVNPKRRGETRDAERIVTGSDGSAWYTADHYTSFVRMR</sequence>
<evidence type="ECO:0000313" key="4">
    <source>
        <dbReference type="EMBL" id="MFC4602611.1"/>
    </source>
</evidence>
<reference evidence="5" key="1">
    <citation type="journal article" date="2019" name="Int. J. Syst. Evol. Microbiol.">
        <title>The Global Catalogue of Microorganisms (GCM) 10K type strain sequencing project: providing services to taxonomists for standard genome sequencing and annotation.</title>
        <authorList>
            <consortium name="The Broad Institute Genomics Platform"/>
            <consortium name="The Broad Institute Genome Sequencing Center for Infectious Disease"/>
            <person name="Wu L."/>
            <person name="Ma J."/>
        </authorList>
    </citation>
    <scope>NUCLEOTIDE SEQUENCE [LARGE SCALE GENOMIC DNA]</scope>
    <source>
        <strain evidence="5">CCUG 54520</strain>
    </source>
</reference>
<proteinExistence type="predicted"/>
<dbReference type="EMBL" id="JBHSFO010000001">
    <property type="protein sequence ID" value="MFC4602611.1"/>
    <property type="molecule type" value="Genomic_DNA"/>
</dbReference>